<dbReference type="Gene3D" id="2.60.120.200">
    <property type="match status" value="1"/>
</dbReference>
<organism evidence="1 2">
    <name type="scientific">Streptomyces alkaliterrae</name>
    <dbReference type="NCBI Taxonomy" id="2213162"/>
    <lineage>
        <taxon>Bacteria</taxon>
        <taxon>Bacillati</taxon>
        <taxon>Actinomycetota</taxon>
        <taxon>Actinomycetes</taxon>
        <taxon>Kitasatosporales</taxon>
        <taxon>Streptomycetaceae</taxon>
        <taxon>Streptomyces</taxon>
    </lineage>
</organism>
<proteinExistence type="predicted"/>
<reference evidence="2" key="1">
    <citation type="submission" date="2020-05" db="EMBL/GenBank/DDBJ databases">
        <title>Classification of alakaliphilic streptomycetes isolated from an alkaline soil next to Lonar Crater, India and a proposal for the recognition of Streptomyces alkaliterrae sp. nov.</title>
        <authorList>
            <person name="Golinska P."/>
        </authorList>
    </citation>
    <scope>NUCLEOTIDE SEQUENCE [LARGE SCALE GENOMIC DNA]</scope>
    <source>
        <strain evidence="2">OF3</strain>
    </source>
</reference>
<comment type="caution">
    <text evidence="1">The sequence shown here is derived from an EMBL/GenBank/DDBJ whole genome shotgun (WGS) entry which is preliminary data.</text>
</comment>
<dbReference type="RefSeq" id="WP_181353843.1">
    <property type="nucleotide sequence ID" value="NZ_JABJWZ010000041.1"/>
</dbReference>
<sequence length="367" mass="39070">MLFTELVDNFNDGIISAVWGNAYGGVSEVGGKARVPCTTGFAGYQTANSWTLAESSVYVQLTTPPSGAGSTVAYCGVMVNSATPGIRAGFLLDAASGQLRMAAETDYWDPTGTEITYSPTTHLWLRIRETGGTLYWDTSPDGTTWTNRRNIAAPAWIAADVDQCALDLFAHRDDGTDDYAEYDNVNTLSDAGVQFGDASLVAAATLNTAAIVSARTAARLDGDSALTAHTTLAARARAVLAAAATLHARTASTDIPEVAELAAGDWDLYIEQGATFVQTYTVDDPDFSWDGWSVRAQIRSVARPDAQLLLDLTPYLTVEGAAIRLAIPAAVTETLTRNGRWDLEVYQGSTVVRLLNGRAIVSPEVTQ</sequence>
<protein>
    <recommendedName>
        <fullName evidence="3">DUF1349 domain-containing protein</fullName>
    </recommendedName>
</protein>
<evidence type="ECO:0000313" key="1">
    <source>
        <dbReference type="EMBL" id="MBB1253189.1"/>
    </source>
</evidence>
<name>A0A7W3WIW2_9ACTN</name>
<evidence type="ECO:0000313" key="2">
    <source>
        <dbReference type="Proteomes" id="UP000525686"/>
    </source>
</evidence>
<evidence type="ECO:0008006" key="3">
    <source>
        <dbReference type="Google" id="ProtNLM"/>
    </source>
</evidence>
<gene>
    <name evidence="1" type="ORF">H3146_07365</name>
</gene>
<accession>A0A7W3WIW2</accession>
<dbReference type="Proteomes" id="UP000525686">
    <property type="component" value="Unassembled WGS sequence"/>
</dbReference>
<dbReference type="AlphaFoldDB" id="A0A7W3WIW2"/>
<dbReference type="EMBL" id="JABJWZ010000041">
    <property type="protein sequence ID" value="MBB1253189.1"/>
    <property type="molecule type" value="Genomic_DNA"/>
</dbReference>